<name>A0A5B0R0G8_PUCGR</name>
<proteinExistence type="predicted"/>
<dbReference type="EMBL" id="VSWC01000001">
    <property type="protein sequence ID" value="KAA1119042.1"/>
    <property type="molecule type" value="Genomic_DNA"/>
</dbReference>
<dbReference type="AlphaFoldDB" id="A0A5B0R0G8"/>
<evidence type="ECO:0000313" key="2">
    <source>
        <dbReference type="Proteomes" id="UP000324748"/>
    </source>
</evidence>
<sequence length="100" mass="11253">MVQTWRSGAYLTLQTSKVCWTNVDVIRASAFVCEILRLCTPQEQSRDIAMFQDLQLKSVVPRIRRAFKGQSSQLALGRYSSLDGGTIVHGTCLFEMGPQR</sequence>
<protein>
    <submittedName>
        <fullName evidence="1">Uncharacterized protein</fullName>
    </submittedName>
</protein>
<comment type="caution">
    <text evidence="1">The sequence shown here is derived from an EMBL/GenBank/DDBJ whole genome shotgun (WGS) entry which is preliminary data.</text>
</comment>
<gene>
    <name evidence="1" type="ORF">PGT21_013412</name>
</gene>
<organism evidence="1 2">
    <name type="scientific">Puccinia graminis f. sp. tritici</name>
    <dbReference type="NCBI Taxonomy" id="56615"/>
    <lineage>
        <taxon>Eukaryota</taxon>
        <taxon>Fungi</taxon>
        <taxon>Dikarya</taxon>
        <taxon>Basidiomycota</taxon>
        <taxon>Pucciniomycotina</taxon>
        <taxon>Pucciniomycetes</taxon>
        <taxon>Pucciniales</taxon>
        <taxon>Pucciniaceae</taxon>
        <taxon>Puccinia</taxon>
    </lineage>
</organism>
<accession>A0A5B0R0G8</accession>
<reference evidence="1 2" key="1">
    <citation type="submission" date="2019-05" db="EMBL/GenBank/DDBJ databases">
        <title>Emergence of the Ug99 lineage of the wheat stem rust pathogen through somatic hybridization.</title>
        <authorList>
            <person name="Li F."/>
            <person name="Upadhyaya N.M."/>
            <person name="Sperschneider J."/>
            <person name="Matny O."/>
            <person name="Nguyen-Phuc H."/>
            <person name="Mago R."/>
            <person name="Raley C."/>
            <person name="Miller M.E."/>
            <person name="Silverstein K.A.T."/>
            <person name="Henningsen E."/>
            <person name="Hirsch C.D."/>
            <person name="Visser B."/>
            <person name="Pretorius Z.A."/>
            <person name="Steffenson B.J."/>
            <person name="Schwessinger B."/>
            <person name="Dodds P.N."/>
            <person name="Figueroa M."/>
        </authorList>
    </citation>
    <scope>NUCLEOTIDE SEQUENCE [LARGE SCALE GENOMIC DNA]</scope>
    <source>
        <strain evidence="1">21-0</strain>
    </source>
</reference>
<dbReference type="Proteomes" id="UP000324748">
    <property type="component" value="Unassembled WGS sequence"/>
</dbReference>
<evidence type="ECO:0000313" key="1">
    <source>
        <dbReference type="EMBL" id="KAA1119042.1"/>
    </source>
</evidence>
<keyword evidence="2" id="KW-1185">Reference proteome</keyword>